<evidence type="ECO:0000313" key="7">
    <source>
        <dbReference type="Proteomes" id="UP001233172"/>
    </source>
</evidence>
<feature type="domain" description="Homeobox" evidence="4">
    <location>
        <begin position="1"/>
        <end position="13"/>
    </location>
</feature>
<feature type="compositionally biased region" description="Polar residues" evidence="3">
    <location>
        <begin position="142"/>
        <end position="178"/>
    </location>
</feature>
<reference evidence="6" key="2">
    <citation type="submission" date="2023-04" db="EMBL/GenBank/DDBJ databases">
        <authorList>
            <person name="Bu L."/>
            <person name="Lu L."/>
            <person name="Laidemitt M.R."/>
            <person name="Zhang S.M."/>
            <person name="Mutuku M."/>
            <person name="Mkoji G."/>
            <person name="Steinauer M."/>
            <person name="Loker E.S."/>
        </authorList>
    </citation>
    <scope>NUCLEOTIDE SEQUENCE</scope>
    <source>
        <strain evidence="6">KasaAsao</strain>
        <tissue evidence="6">Whole Snail</tissue>
    </source>
</reference>
<reference evidence="6" key="1">
    <citation type="journal article" date="2023" name="PLoS Negl. Trop. Dis.">
        <title>A genome sequence for Biomphalaria pfeifferi, the major vector snail for the human-infecting parasite Schistosoma mansoni.</title>
        <authorList>
            <person name="Bu L."/>
            <person name="Lu L."/>
            <person name="Laidemitt M.R."/>
            <person name="Zhang S.M."/>
            <person name="Mutuku M."/>
            <person name="Mkoji G."/>
            <person name="Steinauer M."/>
            <person name="Loker E.S."/>
        </authorList>
    </citation>
    <scope>NUCLEOTIDE SEQUENCE</scope>
    <source>
        <strain evidence="6">KasaAsao</strain>
    </source>
</reference>
<name>A0AAD8BVX7_BIOPF</name>
<evidence type="ECO:0000256" key="1">
    <source>
        <dbReference type="ARBA" id="ARBA00004123"/>
    </source>
</evidence>
<dbReference type="Pfam" id="PF03826">
    <property type="entry name" value="OAR"/>
    <property type="match status" value="1"/>
</dbReference>
<keyword evidence="2" id="KW-0539">Nucleus</keyword>
<evidence type="ECO:0000256" key="3">
    <source>
        <dbReference type="SAM" id="MobiDB-lite"/>
    </source>
</evidence>
<dbReference type="PROSITE" id="PS50071">
    <property type="entry name" value="HOMEOBOX_2"/>
    <property type="match status" value="1"/>
</dbReference>
<keyword evidence="7" id="KW-1185">Reference proteome</keyword>
<dbReference type="PANTHER" id="PTHR24329:SF543">
    <property type="entry name" value="FI01017P-RELATED"/>
    <property type="match status" value="1"/>
</dbReference>
<protein>
    <submittedName>
        <fullName evidence="6">Homeobox protein aristaless</fullName>
    </submittedName>
</protein>
<dbReference type="EMBL" id="JASAOG010000032">
    <property type="protein sequence ID" value="KAK0061027.1"/>
    <property type="molecule type" value="Genomic_DNA"/>
</dbReference>
<dbReference type="AlphaFoldDB" id="A0AAD8BVX7"/>
<dbReference type="InterPro" id="IPR001356">
    <property type="entry name" value="HD"/>
</dbReference>
<comment type="subcellular location">
    <subcellularLocation>
        <location evidence="1 2">Nucleus</location>
    </subcellularLocation>
</comment>
<dbReference type="InterPro" id="IPR050649">
    <property type="entry name" value="Paired_Homeobox_TFs"/>
</dbReference>
<keyword evidence="2 6" id="KW-0371">Homeobox</keyword>
<dbReference type="Proteomes" id="UP001233172">
    <property type="component" value="Unassembled WGS sequence"/>
</dbReference>
<evidence type="ECO:0000256" key="2">
    <source>
        <dbReference type="PROSITE-ProRule" id="PRU00108"/>
    </source>
</evidence>
<accession>A0AAD8BVX7</accession>
<dbReference type="CDD" id="cd00086">
    <property type="entry name" value="homeodomain"/>
    <property type="match status" value="1"/>
</dbReference>
<feature type="region of interest" description="Disordered" evidence="3">
    <location>
        <begin position="1"/>
        <end position="24"/>
    </location>
</feature>
<organism evidence="6 7">
    <name type="scientific">Biomphalaria pfeifferi</name>
    <name type="common">Bloodfluke planorb</name>
    <name type="synonym">Freshwater snail</name>
    <dbReference type="NCBI Taxonomy" id="112525"/>
    <lineage>
        <taxon>Eukaryota</taxon>
        <taxon>Metazoa</taxon>
        <taxon>Spiralia</taxon>
        <taxon>Lophotrochozoa</taxon>
        <taxon>Mollusca</taxon>
        <taxon>Gastropoda</taxon>
        <taxon>Heterobranchia</taxon>
        <taxon>Euthyneura</taxon>
        <taxon>Panpulmonata</taxon>
        <taxon>Hygrophila</taxon>
        <taxon>Lymnaeoidea</taxon>
        <taxon>Planorbidae</taxon>
        <taxon>Biomphalaria</taxon>
    </lineage>
</organism>
<dbReference type="GO" id="GO:0005634">
    <property type="term" value="C:nucleus"/>
    <property type="evidence" value="ECO:0007669"/>
    <property type="project" value="UniProtKB-SubCell"/>
</dbReference>
<feature type="domain" description="OAR" evidence="5">
    <location>
        <begin position="201"/>
        <end position="214"/>
    </location>
</feature>
<feature type="region of interest" description="Disordered" evidence="3">
    <location>
        <begin position="140"/>
        <end position="188"/>
    </location>
</feature>
<evidence type="ECO:0000313" key="6">
    <source>
        <dbReference type="EMBL" id="KAK0061027.1"/>
    </source>
</evidence>
<keyword evidence="2 6" id="KW-0238">DNA-binding</keyword>
<dbReference type="GO" id="GO:0000977">
    <property type="term" value="F:RNA polymerase II transcription regulatory region sequence-specific DNA binding"/>
    <property type="evidence" value="ECO:0007669"/>
    <property type="project" value="TreeGrafter"/>
</dbReference>
<feature type="compositionally biased region" description="Basic residues" evidence="3">
    <location>
        <begin position="1"/>
        <end position="14"/>
    </location>
</feature>
<comment type="caution">
    <text evidence="6">The sequence shown here is derived from an EMBL/GenBank/DDBJ whole genome shotgun (WGS) entry which is preliminary data.</text>
</comment>
<feature type="non-terminal residue" evidence="6">
    <location>
        <position position="1"/>
    </location>
</feature>
<proteinExistence type="predicted"/>
<evidence type="ECO:0000259" key="4">
    <source>
        <dbReference type="PROSITE" id="PS50071"/>
    </source>
</evidence>
<dbReference type="InterPro" id="IPR003654">
    <property type="entry name" value="OAR_dom"/>
</dbReference>
<evidence type="ECO:0000259" key="5">
    <source>
        <dbReference type="PROSITE" id="PS50803"/>
    </source>
</evidence>
<dbReference type="GO" id="GO:0000981">
    <property type="term" value="F:DNA-binding transcription factor activity, RNA polymerase II-specific"/>
    <property type="evidence" value="ECO:0007669"/>
    <property type="project" value="TreeGrafter"/>
</dbReference>
<feature type="DNA-binding region" description="Homeobox" evidence="2">
    <location>
        <begin position="3"/>
        <end position="14"/>
    </location>
</feature>
<dbReference type="PANTHER" id="PTHR24329">
    <property type="entry name" value="HOMEOBOX PROTEIN ARISTALESS"/>
    <property type="match status" value="1"/>
</dbReference>
<gene>
    <name evidence="6" type="ORF">Bpfe_009555</name>
</gene>
<dbReference type="PROSITE" id="PS50803">
    <property type="entry name" value="OAR"/>
    <property type="match status" value="1"/>
</dbReference>
<sequence length="227" mass="24682">VWFQNRRAKWRKKEKVGGQSNPFNPYPPGLGMMTRGILGPPPGPHLHHPHHPYQGSYSDLLLKTYENTLMSRYGVPPQMNPFGNAGLYSPAAAFSSLGMTPQGGLAAIRALNPMSLSLPPPGSFQHLLASMTSTALKARQTADVTSFSPPTTPVLSKTTTPSPPSNETDSANRKQTSPDLGHEEELNRGLLLPVKGDVRNSSIASLRLKAREHQLRLGADNTTRIVY</sequence>